<organism evidence="5 6">
    <name type="scientific">Parvibium lacunae</name>
    <dbReference type="NCBI Taxonomy" id="1888893"/>
    <lineage>
        <taxon>Bacteria</taxon>
        <taxon>Pseudomonadati</taxon>
        <taxon>Pseudomonadota</taxon>
        <taxon>Betaproteobacteria</taxon>
        <taxon>Burkholderiales</taxon>
        <taxon>Alcaligenaceae</taxon>
        <taxon>Parvibium</taxon>
    </lineage>
</organism>
<accession>A0A368L7Q9</accession>
<evidence type="ECO:0000256" key="2">
    <source>
        <dbReference type="ARBA" id="ARBA00023136"/>
    </source>
</evidence>
<dbReference type="GO" id="GO:0019867">
    <property type="term" value="C:outer membrane"/>
    <property type="evidence" value="ECO:0007669"/>
    <property type="project" value="InterPro"/>
</dbReference>
<proteinExistence type="predicted"/>
<feature type="signal peptide" evidence="3">
    <location>
        <begin position="1"/>
        <end position="18"/>
    </location>
</feature>
<keyword evidence="6" id="KW-1185">Reference proteome</keyword>
<feature type="chain" id="PRO_5016818966" evidence="3">
    <location>
        <begin position="19"/>
        <end position="92"/>
    </location>
</feature>
<dbReference type="Proteomes" id="UP000252357">
    <property type="component" value="Unassembled WGS sequence"/>
</dbReference>
<evidence type="ECO:0000256" key="3">
    <source>
        <dbReference type="SAM" id="SignalP"/>
    </source>
</evidence>
<dbReference type="Gene3D" id="3.30.1450.10">
    <property type="match status" value="1"/>
</dbReference>
<name>A0A368L7Q9_9BURK</name>
<dbReference type="EMBL" id="QPGB01000001">
    <property type="protein sequence ID" value="RCS59738.1"/>
    <property type="molecule type" value="Genomic_DNA"/>
</dbReference>
<feature type="domain" description="Outer membrane protein assembly factor BamE" evidence="4">
    <location>
        <begin position="25"/>
        <end position="68"/>
    </location>
</feature>
<reference evidence="5 6" key="1">
    <citation type="journal article" date="2018" name="Int. J. Syst. Evol. Microbiol.">
        <title>Parvibium lacunae gen. nov., sp. nov., a new member of the family Alcaligenaceae isolated from a freshwater pond.</title>
        <authorList>
            <person name="Chen W.M."/>
            <person name="Xie P.B."/>
            <person name="Hsu M.Y."/>
            <person name="Sheu S.Y."/>
        </authorList>
    </citation>
    <scope>NUCLEOTIDE SEQUENCE [LARGE SCALE GENOMIC DNA]</scope>
    <source>
        <strain evidence="5 6">KMB9</strain>
    </source>
</reference>
<comment type="caution">
    <text evidence="5">The sequence shown here is derived from an EMBL/GenBank/DDBJ whole genome shotgun (WGS) entry which is preliminary data.</text>
</comment>
<dbReference type="AlphaFoldDB" id="A0A368L7Q9"/>
<dbReference type="OrthoDB" id="9808250at2"/>
<evidence type="ECO:0000256" key="1">
    <source>
        <dbReference type="ARBA" id="ARBA00022729"/>
    </source>
</evidence>
<dbReference type="Pfam" id="PF04355">
    <property type="entry name" value="BamE"/>
    <property type="match status" value="1"/>
</dbReference>
<keyword evidence="2" id="KW-0472">Membrane</keyword>
<dbReference type="InterPro" id="IPR037873">
    <property type="entry name" value="BamE-like"/>
</dbReference>
<dbReference type="RefSeq" id="WP_114401885.1">
    <property type="nucleotide sequence ID" value="NZ_QPGB01000001.1"/>
</dbReference>
<evidence type="ECO:0000313" key="5">
    <source>
        <dbReference type="EMBL" id="RCS59738.1"/>
    </source>
</evidence>
<keyword evidence="1 3" id="KW-0732">Signal</keyword>
<dbReference type="InterPro" id="IPR007450">
    <property type="entry name" value="BamE_dom"/>
</dbReference>
<sequence length="92" mass="10219">MRKLLSTFVCCFALIGCAGTPFKWDQARQIKEGMTEAEVTKIMGAPYLVKSSQEGMVWVWSYADTFSGSRSVSIVIKDGKVVKPPPIPENFK</sequence>
<evidence type="ECO:0000313" key="6">
    <source>
        <dbReference type="Proteomes" id="UP000252357"/>
    </source>
</evidence>
<evidence type="ECO:0000259" key="4">
    <source>
        <dbReference type="Pfam" id="PF04355"/>
    </source>
</evidence>
<gene>
    <name evidence="5" type="ORF">DU000_03245</name>
</gene>
<dbReference type="PROSITE" id="PS51257">
    <property type="entry name" value="PROKAR_LIPOPROTEIN"/>
    <property type="match status" value="1"/>
</dbReference>
<protein>
    <submittedName>
        <fullName evidence="5">Outer membrane protein assembly factor BamE</fullName>
    </submittedName>
</protein>